<dbReference type="Proteomes" id="UP000441717">
    <property type="component" value="Unassembled WGS sequence"/>
</dbReference>
<name>A0A6N7INX7_9FIRM</name>
<dbReference type="OrthoDB" id="9788398at2"/>
<sequence>MQLIFMKRAVTAPEATLAVAEKTRAALAAIYARRDLPPGARVAITAGSRGIANYLTIMRTAVEFIRERGGKLFLVPAMGSHGGGTVAGRRAVLAGLGITEESVGAPVLDLPMKTFFFAIGYEN</sequence>
<protein>
    <recommendedName>
        <fullName evidence="3">DUF2088 domain-containing protein</fullName>
    </recommendedName>
</protein>
<organism evidence="1 2">
    <name type="scientific">Desulfofundulus thermobenzoicus</name>
    <dbReference type="NCBI Taxonomy" id="29376"/>
    <lineage>
        <taxon>Bacteria</taxon>
        <taxon>Bacillati</taxon>
        <taxon>Bacillota</taxon>
        <taxon>Clostridia</taxon>
        <taxon>Eubacteriales</taxon>
        <taxon>Peptococcaceae</taxon>
        <taxon>Desulfofundulus</taxon>
    </lineage>
</organism>
<keyword evidence="2" id="KW-1185">Reference proteome</keyword>
<dbReference type="EMBL" id="WHYR01000006">
    <property type="protein sequence ID" value="MQL51297.1"/>
    <property type="molecule type" value="Genomic_DNA"/>
</dbReference>
<accession>A0A6N7INX7</accession>
<comment type="caution">
    <text evidence="1">The sequence shown here is derived from an EMBL/GenBank/DDBJ whole genome shotgun (WGS) entry which is preliminary data.</text>
</comment>
<gene>
    <name evidence="1" type="ORF">GFC01_03265</name>
</gene>
<evidence type="ECO:0008006" key="3">
    <source>
        <dbReference type="Google" id="ProtNLM"/>
    </source>
</evidence>
<evidence type="ECO:0000313" key="2">
    <source>
        <dbReference type="Proteomes" id="UP000441717"/>
    </source>
</evidence>
<proteinExistence type="predicted"/>
<dbReference type="RefSeq" id="WP_152945226.1">
    <property type="nucleotide sequence ID" value="NZ_WHYR01000006.1"/>
</dbReference>
<evidence type="ECO:0000313" key="1">
    <source>
        <dbReference type="EMBL" id="MQL51297.1"/>
    </source>
</evidence>
<dbReference type="AlphaFoldDB" id="A0A6N7INX7"/>
<reference evidence="1 2" key="1">
    <citation type="submission" date="2019-10" db="EMBL/GenBank/DDBJ databases">
        <title>Comparative genomics of sulfur disproportionating microorganisms.</title>
        <authorList>
            <person name="Ward L.M."/>
            <person name="Bertran E."/>
            <person name="Johnston D."/>
        </authorList>
    </citation>
    <scope>NUCLEOTIDE SEQUENCE [LARGE SCALE GENOMIC DNA]</scope>
    <source>
        <strain evidence="1 2">DSM 14055</strain>
    </source>
</reference>